<evidence type="ECO:0000313" key="4">
    <source>
        <dbReference type="Proteomes" id="UP000269396"/>
    </source>
</evidence>
<keyword evidence="2" id="KW-0539">Nucleus</keyword>
<sequence>MDSLQVQFPNNPTDVHGDCRNHTMTPICTGTSVIGIKYRDGVVLAADMLVSYGSLAKYMDFERMFKSTLIIFVAFTENYVATGFGAYLAMPILRECLEIKAGGDPNNITEEDAISTITSAMKQLYFRDCRAFDTYQMAVVNKEGIQISGPLRLKCDWSIAEYVKGYD</sequence>
<reference evidence="3 4" key="1">
    <citation type="submission" date="2018-11" db="EMBL/GenBank/DDBJ databases">
        <authorList>
            <consortium name="Pathogen Informatics"/>
        </authorList>
    </citation>
    <scope>NUCLEOTIDE SEQUENCE [LARGE SCALE GENOMIC DNA]</scope>
    <source>
        <strain>Denwood</strain>
        <strain evidence="4">Zambia</strain>
    </source>
</reference>
<organism evidence="3 4">
    <name type="scientific">Schistosoma mattheei</name>
    <dbReference type="NCBI Taxonomy" id="31246"/>
    <lineage>
        <taxon>Eukaryota</taxon>
        <taxon>Metazoa</taxon>
        <taxon>Spiralia</taxon>
        <taxon>Lophotrochozoa</taxon>
        <taxon>Platyhelminthes</taxon>
        <taxon>Trematoda</taxon>
        <taxon>Digenea</taxon>
        <taxon>Strigeidida</taxon>
        <taxon>Schistosomatoidea</taxon>
        <taxon>Schistosomatidae</taxon>
        <taxon>Schistosoma</taxon>
    </lineage>
</organism>
<dbReference type="SUPFAM" id="SSF56235">
    <property type="entry name" value="N-terminal nucleophile aminohydrolases (Ntn hydrolases)"/>
    <property type="match status" value="1"/>
</dbReference>
<protein>
    <recommendedName>
        <fullName evidence="1">Proteasome subunit beta type-4</fullName>
    </recommendedName>
</protein>
<evidence type="ECO:0000256" key="2">
    <source>
        <dbReference type="ARBA" id="ARBA00023242"/>
    </source>
</evidence>
<keyword evidence="4" id="KW-1185">Reference proteome</keyword>
<evidence type="ECO:0000313" key="3">
    <source>
        <dbReference type="EMBL" id="VDP55477.1"/>
    </source>
</evidence>
<dbReference type="PANTHER" id="PTHR32194:SF6">
    <property type="entry name" value="PROTEASOME SUBUNIT BETA"/>
    <property type="match status" value="1"/>
</dbReference>
<dbReference type="InterPro" id="IPR001353">
    <property type="entry name" value="Proteasome_sua/b"/>
</dbReference>
<dbReference type="GO" id="GO:0051603">
    <property type="term" value="P:proteolysis involved in protein catabolic process"/>
    <property type="evidence" value="ECO:0007669"/>
    <property type="project" value="InterPro"/>
</dbReference>
<name>A0A183P8I6_9TREM</name>
<accession>A0A183P8I6</accession>
<dbReference type="EMBL" id="UZAL01030778">
    <property type="protein sequence ID" value="VDP55477.1"/>
    <property type="molecule type" value="Genomic_DNA"/>
</dbReference>
<dbReference type="GO" id="GO:0005839">
    <property type="term" value="C:proteasome core complex"/>
    <property type="evidence" value="ECO:0007669"/>
    <property type="project" value="InterPro"/>
</dbReference>
<dbReference type="PANTHER" id="PTHR32194">
    <property type="entry name" value="METALLOPROTEASE TLDD"/>
    <property type="match status" value="1"/>
</dbReference>
<dbReference type="InterPro" id="IPR029055">
    <property type="entry name" value="Ntn_hydrolases_N"/>
</dbReference>
<dbReference type="Gene3D" id="3.60.20.10">
    <property type="entry name" value="Glutamine Phosphoribosylpyrophosphate, subunit 1, domain 1"/>
    <property type="match status" value="2"/>
</dbReference>
<dbReference type="GO" id="GO:0005737">
    <property type="term" value="C:cytoplasm"/>
    <property type="evidence" value="ECO:0007669"/>
    <property type="project" value="TreeGrafter"/>
</dbReference>
<dbReference type="AlphaFoldDB" id="A0A183P8I6"/>
<proteinExistence type="predicted"/>
<dbReference type="STRING" id="31246.A0A183P8I6"/>
<gene>
    <name evidence="3" type="ORF">SMTD_LOCUS10670</name>
</gene>
<evidence type="ECO:0000256" key="1">
    <source>
        <dbReference type="ARBA" id="ARBA00016157"/>
    </source>
</evidence>
<dbReference type="InterPro" id="IPR023333">
    <property type="entry name" value="Proteasome_suB-type"/>
</dbReference>
<dbReference type="Proteomes" id="UP000269396">
    <property type="component" value="Unassembled WGS sequence"/>
</dbReference>
<dbReference type="Pfam" id="PF00227">
    <property type="entry name" value="Proteasome"/>
    <property type="match status" value="1"/>
</dbReference>